<evidence type="ECO:0000313" key="3">
    <source>
        <dbReference type="WBParaSite" id="OFLC_0000105201-mRNA-1"/>
    </source>
</evidence>
<sequence>MFILVLISQESRMKISFLKILLDYEFKQPITVMILSNYP</sequence>
<evidence type="ECO:0000313" key="1">
    <source>
        <dbReference type="EMBL" id="VDO28051.1"/>
    </source>
</evidence>
<evidence type="ECO:0000313" key="2">
    <source>
        <dbReference type="Proteomes" id="UP000267606"/>
    </source>
</evidence>
<name>A0A183H0P3_9BILA</name>
<gene>
    <name evidence="1" type="ORF">OFLC_LOCUS1053</name>
</gene>
<proteinExistence type="predicted"/>
<keyword evidence="2" id="KW-1185">Reference proteome</keyword>
<dbReference type="Proteomes" id="UP000267606">
    <property type="component" value="Unassembled WGS sequence"/>
</dbReference>
<dbReference type="AlphaFoldDB" id="A0A183H0P3"/>
<organism evidence="3">
    <name type="scientific">Onchocerca flexuosa</name>
    <dbReference type="NCBI Taxonomy" id="387005"/>
    <lineage>
        <taxon>Eukaryota</taxon>
        <taxon>Metazoa</taxon>
        <taxon>Ecdysozoa</taxon>
        <taxon>Nematoda</taxon>
        <taxon>Chromadorea</taxon>
        <taxon>Rhabditida</taxon>
        <taxon>Spirurina</taxon>
        <taxon>Spiruromorpha</taxon>
        <taxon>Filarioidea</taxon>
        <taxon>Onchocercidae</taxon>
        <taxon>Onchocerca</taxon>
    </lineage>
</organism>
<dbReference type="WBParaSite" id="OFLC_0000105201-mRNA-1">
    <property type="protein sequence ID" value="OFLC_0000105201-mRNA-1"/>
    <property type="gene ID" value="OFLC_0000105201"/>
</dbReference>
<dbReference type="EMBL" id="UZAJ01000450">
    <property type="protein sequence ID" value="VDO28051.1"/>
    <property type="molecule type" value="Genomic_DNA"/>
</dbReference>
<reference evidence="1 2" key="2">
    <citation type="submission" date="2018-11" db="EMBL/GenBank/DDBJ databases">
        <authorList>
            <consortium name="Pathogen Informatics"/>
        </authorList>
    </citation>
    <scope>NUCLEOTIDE SEQUENCE [LARGE SCALE GENOMIC DNA]</scope>
</reference>
<accession>A0A183H0P3</accession>
<reference evidence="3" key="1">
    <citation type="submission" date="2016-06" db="UniProtKB">
        <authorList>
            <consortium name="WormBaseParasite"/>
        </authorList>
    </citation>
    <scope>IDENTIFICATION</scope>
</reference>
<protein>
    <submittedName>
        <fullName evidence="1 3">Uncharacterized protein</fullName>
    </submittedName>
</protein>